<dbReference type="HOGENOM" id="CLU_089876_8_2_5"/>
<protein>
    <submittedName>
        <fullName evidence="5">Thioesterase family protein</fullName>
    </submittedName>
</protein>
<dbReference type="EMBL" id="CP000158">
    <property type="protein sequence ID" value="ABI76747.1"/>
    <property type="molecule type" value="Genomic_DNA"/>
</dbReference>
<comment type="similarity">
    <text evidence="1">Belongs to the thioesterase PaaI family.</text>
</comment>
<evidence type="ECO:0000256" key="2">
    <source>
        <dbReference type="ARBA" id="ARBA00022801"/>
    </source>
</evidence>
<dbReference type="Pfam" id="PF03061">
    <property type="entry name" value="4HBT"/>
    <property type="match status" value="1"/>
</dbReference>
<dbReference type="Gene3D" id="3.10.129.10">
    <property type="entry name" value="Hotdog Thioesterase"/>
    <property type="match status" value="1"/>
</dbReference>
<keyword evidence="2" id="KW-0378">Hydrolase</keyword>
<dbReference type="PANTHER" id="PTHR21660:SF1">
    <property type="entry name" value="ACYL-COENZYME A THIOESTERASE 13"/>
    <property type="match status" value="1"/>
</dbReference>
<dbReference type="PANTHER" id="PTHR21660">
    <property type="entry name" value="THIOESTERASE SUPERFAMILY MEMBER-RELATED"/>
    <property type="match status" value="1"/>
</dbReference>
<dbReference type="SUPFAM" id="SSF54637">
    <property type="entry name" value="Thioesterase/thiol ester dehydrase-isomerase"/>
    <property type="match status" value="1"/>
</dbReference>
<evidence type="ECO:0000313" key="6">
    <source>
        <dbReference type="Proteomes" id="UP000001959"/>
    </source>
</evidence>
<feature type="domain" description="Thioesterase" evidence="4">
    <location>
        <begin position="56"/>
        <end position="131"/>
    </location>
</feature>
<sequence>MPVADSETAQQEPREGFAPSPSRGKFTIHNGPSYRATAPGDMRTGLWILDRHCNGMGFLHGGMMSAFADSALAWAVWSATGKMSVTIRLTLEFMEIAREGEWIEAHPEVSAVDGEFIHVNARIVKEDGGLAARASAVFRTVRRKAD</sequence>
<evidence type="ECO:0000256" key="3">
    <source>
        <dbReference type="SAM" id="MobiDB-lite"/>
    </source>
</evidence>
<evidence type="ECO:0000259" key="4">
    <source>
        <dbReference type="Pfam" id="PF03061"/>
    </source>
</evidence>
<accession>Q0C0S8</accession>
<reference evidence="5 6" key="1">
    <citation type="journal article" date="2006" name="J. Bacteriol.">
        <title>Comparative genomic evidence for a close relationship between the dimorphic prosthecate bacteria Hyphomonas neptunium and Caulobacter crescentus.</title>
        <authorList>
            <person name="Badger J.H."/>
            <person name="Hoover T.R."/>
            <person name="Brun Y.V."/>
            <person name="Weiner R.M."/>
            <person name="Laub M.T."/>
            <person name="Alexandre G."/>
            <person name="Mrazek J."/>
            <person name="Ren Q."/>
            <person name="Paulsen I.T."/>
            <person name="Nelson K.E."/>
            <person name="Khouri H.M."/>
            <person name="Radune D."/>
            <person name="Sosa J."/>
            <person name="Dodson R.J."/>
            <person name="Sullivan S.A."/>
            <person name="Rosovitz M.J."/>
            <person name="Madupu R."/>
            <person name="Brinkac L.M."/>
            <person name="Durkin A.S."/>
            <person name="Daugherty S.C."/>
            <person name="Kothari S.P."/>
            <person name="Giglio M.G."/>
            <person name="Zhou L."/>
            <person name="Haft D.H."/>
            <person name="Selengut J.D."/>
            <person name="Davidsen T.M."/>
            <person name="Yang Q."/>
            <person name="Zafar N."/>
            <person name="Ward N.L."/>
        </authorList>
    </citation>
    <scope>NUCLEOTIDE SEQUENCE [LARGE SCALE GENOMIC DNA]</scope>
    <source>
        <strain evidence="5 6">ATCC 15444</strain>
    </source>
</reference>
<keyword evidence="6" id="KW-1185">Reference proteome</keyword>
<proteinExistence type="inferred from homology"/>
<dbReference type="RefSeq" id="WP_011646965.1">
    <property type="nucleotide sequence ID" value="NC_008358.1"/>
</dbReference>
<evidence type="ECO:0000313" key="5">
    <source>
        <dbReference type="EMBL" id="ABI76747.1"/>
    </source>
</evidence>
<name>Q0C0S8_HYPNA</name>
<dbReference type="AlphaFoldDB" id="Q0C0S8"/>
<dbReference type="InterPro" id="IPR029069">
    <property type="entry name" value="HotDog_dom_sf"/>
</dbReference>
<evidence type="ECO:0000256" key="1">
    <source>
        <dbReference type="ARBA" id="ARBA00008324"/>
    </source>
</evidence>
<organism evidence="5 6">
    <name type="scientific">Hyphomonas neptunium (strain ATCC 15444)</name>
    <dbReference type="NCBI Taxonomy" id="228405"/>
    <lineage>
        <taxon>Bacteria</taxon>
        <taxon>Pseudomonadati</taxon>
        <taxon>Pseudomonadota</taxon>
        <taxon>Alphaproteobacteria</taxon>
        <taxon>Hyphomonadales</taxon>
        <taxon>Hyphomonadaceae</taxon>
        <taxon>Hyphomonas</taxon>
    </lineage>
</organism>
<dbReference type="Proteomes" id="UP000001959">
    <property type="component" value="Chromosome"/>
</dbReference>
<dbReference type="InterPro" id="IPR039298">
    <property type="entry name" value="ACOT13"/>
</dbReference>
<dbReference type="STRING" id="228405.HNE_1964"/>
<dbReference type="CDD" id="cd03443">
    <property type="entry name" value="PaaI_thioesterase"/>
    <property type="match status" value="1"/>
</dbReference>
<dbReference type="InterPro" id="IPR006683">
    <property type="entry name" value="Thioestr_dom"/>
</dbReference>
<dbReference type="GO" id="GO:0047617">
    <property type="term" value="F:fatty acyl-CoA hydrolase activity"/>
    <property type="evidence" value="ECO:0007669"/>
    <property type="project" value="InterPro"/>
</dbReference>
<feature type="region of interest" description="Disordered" evidence="3">
    <location>
        <begin position="1"/>
        <end position="33"/>
    </location>
</feature>
<gene>
    <name evidence="5" type="ordered locus">HNE_1964</name>
</gene>
<dbReference type="eggNOG" id="COG2050">
    <property type="taxonomic scope" value="Bacteria"/>
</dbReference>
<dbReference type="KEGG" id="hne:HNE_1964"/>